<dbReference type="PIRSF" id="PIRSF017082">
    <property type="entry name" value="YflP"/>
    <property type="match status" value="1"/>
</dbReference>
<dbReference type="InterPro" id="IPR042100">
    <property type="entry name" value="Bug_dom1"/>
</dbReference>
<accession>A0A261TAR9</accession>
<reference evidence="2 3" key="1">
    <citation type="submission" date="2017-05" db="EMBL/GenBank/DDBJ databases">
        <title>Complete and WGS of Bordetella genogroups.</title>
        <authorList>
            <person name="Spilker T."/>
            <person name="LiPuma J."/>
        </authorList>
    </citation>
    <scope>NUCLEOTIDE SEQUENCE [LARGE SCALE GENOMIC DNA]</scope>
    <source>
        <strain evidence="2 3">AU10456</strain>
    </source>
</reference>
<dbReference type="Proteomes" id="UP000216913">
    <property type="component" value="Unassembled WGS sequence"/>
</dbReference>
<evidence type="ECO:0000256" key="1">
    <source>
        <dbReference type="ARBA" id="ARBA00006987"/>
    </source>
</evidence>
<dbReference type="Gene3D" id="3.40.190.150">
    <property type="entry name" value="Bordetella uptake gene, domain 1"/>
    <property type="match status" value="1"/>
</dbReference>
<organism evidence="2 3">
    <name type="scientific">Bordetella genomosp. 5</name>
    <dbReference type="NCBI Taxonomy" id="1395608"/>
    <lineage>
        <taxon>Bacteria</taxon>
        <taxon>Pseudomonadati</taxon>
        <taxon>Pseudomonadota</taxon>
        <taxon>Betaproteobacteria</taxon>
        <taxon>Burkholderiales</taxon>
        <taxon>Alcaligenaceae</taxon>
        <taxon>Bordetella</taxon>
    </lineage>
</organism>
<evidence type="ECO:0000313" key="2">
    <source>
        <dbReference type="EMBL" id="OZI46728.1"/>
    </source>
</evidence>
<evidence type="ECO:0000313" key="3">
    <source>
        <dbReference type="Proteomes" id="UP000216913"/>
    </source>
</evidence>
<dbReference type="EMBL" id="NEVP01000011">
    <property type="protein sequence ID" value="OZI46728.1"/>
    <property type="molecule type" value="Genomic_DNA"/>
</dbReference>
<gene>
    <name evidence="2" type="ORF">CAL25_18760</name>
</gene>
<dbReference type="Pfam" id="PF03401">
    <property type="entry name" value="TctC"/>
    <property type="match status" value="1"/>
</dbReference>
<sequence>MHRKRRHTNTRETTMHAHAFQAFRSTTRRWRHALAGLLATTTLCAASAAAAAYPDRSLQLILSFPPGGATDVLARELGLKLGAVLGQSVVVVNRPGAGGLIGMQSAARSEADGYTLYISSVMSNSIYEALNGKQQISLDGDFDAVDGIASAPHILVAPTQLGVRDMAGLVQLLKASPDKYNYASMGAGTLSNLEAEIFKEQTGVQALQIPYKGSSQAIPEVINGSSAFMFDSVTSSLPHKDAGRIAILGVASAKRLSVLPDVPTFKELGVQGLEAENLFALMVPKGTPPDRIAALAQAMDKVQQDAAFRKAIGAQGFEISEISGTALPQFILDQQRFWKDKVRTLNINTGK</sequence>
<dbReference type="AlphaFoldDB" id="A0A261TAR9"/>
<comment type="caution">
    <text evidence="2">The sequence shown here is derived from an EMBL/GenBank/DDBJ whole genome shotgun (WGS) entry which is preliminary data.</text>
</comment>
<dbReference type="PANTHER" id="PTHR42928:SF5">
    <property type="entry name" value="BLR1237 PROTEIN"/>
    <property type="match status" value="1"/>
</dbReference>
<dbReference type="Gene3D" id="3.40.190.10">
    <property type="entry name" value="Periplasmic binding protein-like II"/>
    <property type="match status" value="1"/>
</dbReference>
<dbReference type="OrthoDB" id="8678477at2"/>
<keyword evidence="3" id="KW-1185">Reference proteome</keyword>
<evidence type="ECO:0008006" key="4">
    <source>
        <dbReference type="Google" id="ProtNLM"/>
    </source>
</evidence>
<dbReference type="CDD" id="cd07012">
    <property type="entry name" value="PBP2_Bug_TTT"/>
    <property type="match status" value="1"/>
</dbReference>
<dbReference type="SUPFAM" id="SSF53850">
    <property type="entry name" value="Periplasmic binding protein-like II"/>
    <property type="match status" value="1"/>
</dbReference>
<dbReference type="PANTHER" id="PTHR42928">
    <property type="entry name" value="TRICARBOXYLATE-BINDING PROTEIN"/>
    <property type="match status" value="1"/>
</dbReference>
<dbReference type="InterPro" id="IPR005064">
    <property type="entry name" value="BUG"/>
</dbReference>
<proteinExistence type="inferred from homology"/>
<protein>
    <recommendedName>
        <fullName evidence="4">Receptor</fullName>
    </recommendedName>
</protein>
<comment type="similarity">
    <text evidence="1">Belongs to the UPF0065 (bug) family.</text>
</comment>
<name>A0A261TAR9_9BORD</name>